<evidence type="ECO:0000313" key="2">
    <source>
        <dbReference type="Proteomes" id="UP000325081"/>
    </source>
</evidence>
<proteinExistence type="predicted"/>
<protein>
    <submittedName>
        <fullName evidence="1">Glutaryl-CoA dehydrogenase</fullName>
    </submittedName>
</protein>
<dbReference type="EMBL" id="BKCP01008626">
    <property type="protein sequence ID" value="GER49531.1"/>
    <property type="molecule type" value="Genomic_DNA"/>
</dbReference>
<dbReference type="Proteomes" id="UP000325081">
    <property type="component" value="Unassembled WGS sequence"/>
</dbReference>
<accession>A0A5A7QZU2</accession>
<reference evidence="2" key="1">
    <citation type="journal article" date="2019" name="Curr. Biol.">
        <title>Genome Sequence of Striga asiatica Provides Insight into the Evolution of Plant Parasitism.</title>
        <authorList>
            <person name="Yoshida S."/>
            <person name="Kim S."/>
            <person name="Wafula E.K."/>
            <person name="Tanskanen J."/>
            <person name="Kim Y.M."/>
            <person name="Honaas L."/>
            <person name="Yang Z."/>
            <person name="Spallek T."/>
            <person name="Conn C.E."/>
            <person name="Ichihashi Y."/>
            <person name="Cheong K."/>
            <person name="Cui S."/>
            <person name="Der J.P."/>
            <person name="Gundlach H."/>
            <person name="Jiao Y."/>
            <person name="Hori C."/>
            <person name="Ishida J.K."/>
            <person name="Kasahara H."/>
            <person name="Kiba T."/>
            <person name="Kim M.S."/>
            <person name="Koo N."/>
            <person name="Laohavisit A."/>
            <person name="Lee Y.H."/>
            <person name="Lumba S."/>
            <person name="McCourt P."/>
            <person name="Mortimer J.C."/>
            <person name="Mutuku J.M."/>
            <person name="Nomura T."/>
            <person name="Sasaki-Sekimoto Y."/>
            <person name="Seto Y."/>
            <person name="Wang Y."/>
            <person name="Wakatake T."/>
            <person name="Sakakibara H."/>
            <person name="Demura T."/>
            <person name="Yamaguchi S."/>
            <person name="Yoneyama K."/>
            <person name="Manabe R.I."/>
            <person name="Nelson D.C."/>
            <person name="Schulman A.H."/>
            <person name="Timko M.P."/>
            <person name="dePamphilis C.W."/>
            <person name="Choi D."/>
            <person name="Shirasu K."/>
        </authorList>
    </citation>
    <scope>NUCLEOTIDE SEQUENCE [LARGE SCALE GENOMIC DNA]</scope>
    <source>
        <strain evidence="2">cv. UVA1</strain>
    </source>
</reference>
<comment type="caution">
    <text evidence="1">The sequence shown here is derived from an EMBL/GenBank/DDBJ whole genome shotgun (WGS) entry which is preliminary data.</text>
</comment>
<keyword evidence="2" id="KW-1185">Reference proteome</keyword>
<sequence>MFVVNGERVKPYFDGEFGKHHIETISLDSKPLSAPRLLDWDLLADVHIKEDVKCHLSLLDLEYFEDVCARAYQTLSLVFFSTIAMHEEGKYLTSRLKGKEYKITDKVLCDIYKLKTKDPRANPMGFKVDSHWPLLSPCETYKKTGASSDLISDVALGVVHKYLYQMIFGKRESNKVSEQ</sequence>
<dbReference type="OrthoDB" id="1837928at2759"/>
<organism evidence="1 2">
    <name type="scientific">Striga asiatica</name>
    <name type="common">Asiatic witchweed</name>
    <name type="synonym">Buchnera asiatica</name>
    <dbReference type="NCBI Taxonomy" id="4170"/>
    <lineage>
        <taxon>Eukaryota</taxon>
        <taxon>Viridiplantae</taxon>
        <taxon>Streptophyta</taxon>
        <taxon>Embryophyta</taxon>
        <taxon>Tracheophyta</taxon>
        <taxon>Spermatophyta</taxon>
        <taxon>Magnoliopsida</taxon>
        <taxon>eudicotyledons</taxon>
        <taxon>Gunneridae</taxon>
        <taxon>Pentapetalae</taxon>
        <taxon>asterids</taxon>
        <taxon>lamiids</taxon>
        <taxon>Lamiales</taxon>
        <taxon>Orobanchaceae</taxon>
        <taxon>Buchnereae</taxon>
        <taxon>Striga</taxon>
    </lineage>
</organism>
<gene>
    <name evidence="1" type="ORF">STAS_26781</name>
</gene>
<name>A0A5A7QZU2_STRAF</name>
<evidence type="ECO:0000313" key="1">
    <source>
        <dbReference type="EMBL" id="GER49531.1"/>
    </source>
</evidence>
<dbReference type="AlphaFoldDB" id="A0A5A7QZU2"/>